<evidence type="ECO:0000259" key="4">
    <source>
        <dbReference type="SMART" id="SM00829"/>
    </source>
</evidence>
<keyword evidence="3" id="KW-0560">Oxidoreductase</keyword>
<dbReference type="InterPro" id="IPR013154">
    <property type="entry name" value="ADH-like_N"/>
</dbReference>
<dbReference type="GO" id="GO:0016491">
    <property type="term" value="F:oxidoreductase activity"/>
    <property type="evidence" value="ECO:0007669"/>
    <property type="project" value="UniProtKB-KW"/>
</dbReference>
<comment type="similarity">
    <text evidence="1 3">Belongs to the zinc-containing alcohol dehydrogenase family. Quinone oxidoreductase subfamily.</text>
</comment>
<dbReference type="PANTHER" id="PTHR44154">
    <property type="entry name" value="QUINONE OXIDOREDUCTASE"/>
    <property type="match status" value="1"/>
</dbReference>
<dbReference type="InterPro" id="IPR013149">
    <property type="entry name" value="ADH-like_C"/>
</dbReference>
<dbReference type="STRING" id="797277.SAMN05216198_3607"/>
<dbReference type="PANTHER" id="PTHR44154:SF1">
    <property type="entry name" value="QUINONE OXIDOREDUCTASE"/>
    <property type="match status" value="1"/>
</dbReference>
<dbReference type="Pfam" id="PF00107">
    <property type="entry name" value="ADH_zinc_N"/>
    <property type="match status" value="1"/>
</dbReference>
<dbReference type="GO" id="GO:0008270">
    <property type="term" value="F:zinc ion binding"/>
    <property type="evidence" value="ECO:0007669"/>
    <property type="project" value="InterPro"/>
</dbReference>
<dbReference type="Pfam" id="PF08240">
    <property type="entry name" value="ADH_N"/>
    <property type="match status" value="1"/>
</dbReference>
<dbReference type="InterPro" id="IPR011032">
    <property type="entry name" value="GroES-like_sf"/>
</dbReference>
<dbReference type="NCBIfam" id="TIGR02817">
    <property type="entry name" value="adh_fam_1"/>
    <property type="match status" value="1"/>
</dbReference>
<sequence length="336" mass="36360">MKAVGYTEQLPIDNDQALIDLELPKPTPTGHDLLVRVQAVSVNPRDIKSRQVFSASAEEPRVLGYDAAGVVDAVGPEVTLFQPGDEVFYAGELQRSGSNAEWQLVDERIVGRKPRNLDPAAAASVPLVMLTAFEMLFDRLGMPQSAPANPPILLVLGGAGGVPSAAIQLARQAGATVIASASRPESAQWVRDMGAHHVIDHSKPLVSQILNLDIGLVDFAFSTHTNAEVWAALAEVMAPQGRLGIIDDPEPLDLRVFKAKSISIHWESMFTRSMFQTADMQRQHDILNRIAELLDEGTIRAMDRAHLGQINAANLRKAHGMIEGGHTIGKIVLEGF</sequence>
<dbReference type="RefSeq" id="WP_090275599.1">
    <property type="nucleotide sequence ID" value="NZ_LT629748.1"/>
</dbReference>
<evidence type="ECO:0000256" key="3">
    <source>
        <dbReference type="RuleBase" id="RU364000"/>
    </source>
</evidence>
<feature type="domain" description="Enoyl reductase (ER)" evidence="4">
    <location>
        <begin position="16"/>
        <end position="333"/>
    </location>
</feature>
<evidence type="ECO:0000256" key="1">
    <source>
        <dbReference type="ARBA" id="ARBA00010371"/>
    </source>
</evidence>
<dbReference type="OrthoDB" id="9785812at2"/>
<dbReference type="InterPro" id="IPR036291">
    <property type="entry name" value="NAD(P)-bd_dom_sf"/>
</dbReference>
<dbReference type="Gene3D" id="3.40.50.720">
    <property type="entry name" value="NAD(P)-binding Rossmann-like Domain"/>
    <property type="match status" value="1"/>
</dbReference>
<protein>
    <recommendedName>
        <fullName evidence="3">Zinc-type alcohol dehydrogenase-like protein</fullName>
    </recommendedName>
</protein>
<dbReference type="SUPFAM" id="SSF51735">
    <property type="entry name" value="NAD(P)-binding Rossmann-fold domains"/>
    <property type="match status" value="1"/>
</dbReference>
<dbReference type="SUPFAM" id="SSF50129">
    <property type="entry name" value="GroES-like"/>
    <property type="match status" value="1"/>
</dbReference>
<accession>A0A1H1XFZ4</accession>
<evidence type="ECO:0000313" key="5">
    <source>
        <dbReference type="EMBL" id="SDT08091.1"/>
    </source>
</evidence>
<evidence type="ECO:0000256" key="2">
    <source>
        <dbReference type="ARBA" id="ARBA00022857"/>
    </source>
</evidence>
<dbReference type="CDD" id="cd08252">
    <property type="entry name" value="AL_MDR"/>
    <property type="match status" value="1"/>
</dbReference>
<name>A0A1H1XFZ4_9GAMM</name>
<dbReference type="AlphaFoldDB" id="A0A1H1XFZ4"/>
<keyword evidence="3" id="KW-0862">Zinc</keyword>
<keyword evidence="2" id="KW-0521">NADP</keyword>
<dbReference type="EMBL" id="LT629748">
    <property type="protein sequence ID" value="SDT08091.1"/>
    <property type="molecule type" value="Genomic_DNA"/>
</dbReference>
<gene>
    <name evidence="5" type="ORF">SAMN05216198_3607</name>
</gene>
<reference evidence="6" key="1">
    <citation type="submission" date="2016-10" db="EMBL/GenBank/DDBJ databases">
        <authorList>
            <person name="Varghese N."/>
            <person name="Submissions S."/>
        </authorList>
    </citation>
    <scope>NUCLEOTIDE SEQUENCE [LARGE SCALE GENOMIC DNA]</scope>
    <source>
        <strain evidence="6">2SM5</strain>
    </source>
</reference>
<dbReference type="Proteomes" id="UP000243426">
    <property type="component" value="Chromosome I"/>
</dbReference>
<dbReference type="SMART" id="SM00829">
    <property type="entry name" value="PKS_ER"/>
    <property type="match status" value="1"/>
</dbReference>
<dbReference type="InterPro" id="IPR051603">
    <property type="entry name" value="Zinc-ADH_QOR/CCCR"/>
</dbReference>
<evidence type="ECO:0000313" key="6">
    <source>
        <dbReference type="Proteomes" id="UP000243426"/>
    </source>
</evidence>
<dbReference type="InterPro" id="IPR020843">
    <property type="entry name" value="ER"/>
</dbReference>
<organism evidence="5 6">
    <name type="scientific">Halopseudomonas litoralis</name>
    <dbReference type="NCBI Taxonomy" id="797277"/>
    <lineage>
        <taxon>Bacteria</taxon>
        <taxon>Pseudomonadati</taxon>
        <taxon>Pseudomonadota</taxon>
        <taxon>Gammaproteobacteria</taxon>
        <taxon>Pseudomonadales</taxon>
        <taxon>Pseudomonadaceae</taxon>
        <taxon>Halopseudomonas</taxon>
    </lineage>
</organism>
<dbReference type="Gene3D" id="3.90.180.10">
    <property type="entry name" value="Medium-chain alcohol dehydrogenases, catalytic domain"/>
    <property type="match status" value="1"/>
</dbReference>
<dbReference type="InterPro" id="IPR014182">
    <property type="entry name" value="ADH_Zn_typ-1"/>
</dbReference>
<proteinExistence type="inferred from homology"/>
<keyword evidence="6" id="KW-1185">Reference proteome</keyword>
<keyword evidence="3" id="KW-0479">Metal-binding</keyword>